<organism evidence="4 5">
    <name type="scientific">Ascoidea rubescens DSM 1968</name>
    <dbReference type="NCBI Taxonomy" id="1344418"/>
    <lineage>
        <taxon>Eukaryota</taxon>
        <taxon>Fungi</taxon>
        <taxon>Dikarya</taxon>
        <taxon>Ascomycota</taxon>
        <taxon>Saccharomycotina</taxon>
        <taxon>Saccharomycetes</taxon>
        <taxon>Ascoideaceae</taxon>
        <taxon>Ascoidea</taxon>
    </lineage>
</organism>
<keyword evidence="5" id="KW-1185">Reference proteome</keyword>
<dbReference type="RefSeq" id="XP_020046638.1">
    <property type="nucleotide sequence ID" value="XM_020194907.1"/>
</dbReference>
<evidence type="ECO:0000256" key="3">
    <source>
        <dbReference type="SAM" id="Phobius"/>
    </source>
</evidence>
<dbReference type="STRING" id="1344418.A0A1D2VF97"/>
<gene>
    <name evidence="4" type="ORF">ASCRUDRAFT_8575</name>
</gene>
<dbReference type="Proteomes" id="UP000095038">
    <property type="component" value="Unassembled WGS sequence"/>
</dbReference>
<feature type="transmembrane region" description="Helical" evidence="3">
    <location>
        <begin position="12"/>
        <end position="32"/>
    </location>
</feature>
<dbReference type="AlphaFoldDB" id="A0A1D2VF97"/>
<dbReference type="PANTHER" id="PTHR12226:SF2">
    <property type="entry name" value="MANNOSE-P-DOLICHOL UTILIZATION DEFECT 1 PROTEIN"/>
    <property type="match status" value="1"/>
</dbReference>
<dbReference type="InParanoid" id="A0A1D2VF97"/>
<evidence type="ECO:0000256" key="1">
    <source>
        <dbReference type="ARBA" id="ARBA00022448"/>
    </source>
</evidence>
<dbReference type="PANTHER" id="PTHR12226">
    <property type="entry name" value="MANNOSE-P-DOLICHOL UTILIZATION DEFECT 1 LEC35 -RELATED"/>
    <property type="match status" value="1"/>
</dbReference>
<sequence length="295" mass="33675">MSGIDYHPLLEQLALFYSSFNASIAALGSSLIGPRCFHRLFEQLDWESPESLVCINTVYVLFLNVLILFLLGVAKFPEIQNIIRHGRDSRNLKQFSFTSLFLEVVDLTIISSLNFRVGIDFNKFGEFIFIIIQDLILLIFKLGYEGYGRFINLILSLVGLFAYISFSDPTGNINNPFPIILSNNLVLLLNDKVVLPVLAVSKAFQIYKIYQVFTANKEKSIEDNIKDIKTGLSRTSVMLSLIGSILRYGMIKDNLQTVNFFSINIFLTFLLYIEIAYFQRSFVKTLPKDRAKKNN</sequence>
<dbReference type="InterPro" id="IPR016817">
    <property type="entry name" value="MannP-dilichol_defect-1"/>
</dbReference>
<protein>
    <submittedName>
        <fullName evidence="4">Uncharacterized protein</fullName>
    </submittedName>
</protein>
<keyword evidence="2" id="KW-0677">Repeat</keyword>
<proteinExistence type="predicted"/>
<dbReference type="EMBL" id="KV454482">
    <property type="protein sequence ID" value="ODV60331.1"/>
    <property type="molecule type" value="Genomic_DNA"/>
</dbReference>
<feature type="transmembrane region" description="Helical" evidence="3">
    <location>
        <begin position="52"/>
        <end position="74"/>
    </location>
</feature>
<keyword evidence="3" id="KW-0472">Membrane</keyword>
<keyword evidence="3" id="KW-1133">Transmembrane helix</keyword>
<keyword evidence="3" id="KW-0812">Transmembrane</keyword>
<feature type="transmembrane region" description="Helical" evidence="3">
    <location>
        <begin position="150"/>
        <end position="166"/>
    </location>
</feature>
<feature type="transmembrane region" description="Helical" evidence="3">
    <location>
        <begin position="95"/>
        <end position="115"/>
    </location>
</feature>
<feature type="transmembrane region" description="Helical" evidence="3">
    <location>
        <begin position="127"/>
        <end position="143"/>
    </location>
</feature>
<name>A0A1D2VF97_9ASCO</name>
<dbReference type="GeneID" id="30968543"/>
<evidence type="ECO:0000256" key="2">
    <source>
        <dbReference type="ARBA" id="ARBA00022737"/>
    </source>
</evidence>
<accession>A0A1D2VF97</accession>
<evidence type="ECO:0000313" key="5">
    <source>
        <dbReference type="Proteomes" id="UP000095038"/>
    </source>
</evidence>
<keyword evidence="1" id="KW-0813">Transport</keyword>
<reference evidence="5" key="1">
    <citation type="submission" date="2016-05" db="EMBL/GenBank/DDBJ databases">
        <title>Comparative genomics of biotechnologically important yeasts.</title>
        <authorList>
            <consortium name="DOE Joint Genome Institute"/>
            <person name="Riley R."/>
            <person name="Haridas S."/>
            <person name="Wolfe K.H."/>
            <person name="Lopes M.R."/>
            <person name="Hittinger C.T."/>
            <person name="Goker M."/>
            <person name="Salamov A."/>
            <person name="Wisecaver J."/>
            <person name="Long T.M."/>
            <person name="Aerts A.L."/>
            <person name="Barry K."/>
            <person name="Choi C."/>
            <person name="Clum A."/>
            <person name="Coughlan A.Y."/>
            <person name="Deshpande S."/>
            <person name="Douglass A.P."/>
            <person name="Hanson S.J."/>
            <person name="Klenk H.-P."/>
            <person name="Labutti K."/>
            <person name="Lapidus A."/>
            <person name="Lindquist E."/>
            <person name="Lipzen A."/>
            <person name="Meier-Kolthoff J.P."/>
            <person name="Ohm R.A."/>
            <person name="Otillar R.P."/>
            <person name="Pangilinan J."/>
            <person name="Peng Y."/>
            <person name="Rokas A."/>
            <person name="Rosa C.A."/>
            <person name="Scheuner C."/>
            <person name="Sibirny A.A."/>
            <person name="Slot J.C."/>
            <person name="Stielow J.B."/>
            <person name="Sun H."/>
            <person name="Kurtzman C.P."/>
            <person name="Blackwell M."/>
            <person name="Grigoriev I.V."/>
            <person name="Jeffries T.W."/>
        </authorList>
    </citation>
    <scope>NUCLEOTIDE SEQUENCE [LARGE SCALE GENOMIC DNA]</scope>
    <source>
        <strain evidence="5">DSM 1968</strain>
    </source>
</reference>
<evidence type="ECO:0000313" key="4">
    <source>
        <dbReference type="EMBL" id="ODV60331.1"/>
    </source>
</evidence>
<feature type="transmembrane region" description="Helical" evidence="3">
    <location>
        <begin position="257"/>
        <end position="278"/>
    </location>
</feature>